<evidence type="ECO:0000256" key="11">
    <source>
        <dbReference type="SAM" id="MobiDB-lite"/>
    </source>
</evidence>
<evidence type="ECO:0000256" key="6">
    <source>
        <dbReference type="ARBA" id="ARBA00022824"/>
    </source>
</evidence>
<evidence type="ECO:0000313" key="13">
    <source>
        <dbReference type="EMBL" id="KAG2216271.1"/>
    </source>
</evidence>
<dbReference type="SMART" id="SM00028">
    <property type="entry name" value="TPR"/>
    <property type="match status" value="7"/>
</dbReference>
<dbReference type="GO" id="GO:0005786">
    <property type="term" value="C:signal recognition particle, endoplasmic reticulum targeting"/>
    <property type="evidence" value="ECO:0007669"/>
    <property type="project" value="UniProtKB-UniRule"/>
</dbReference>
<evidence type="ECO:0000256" key="7">
    <source>
        <dbReference type="ARBA" id="ARBA00023135"/>
    </source>
</evidence>
<evidence type="ECO:0000256" key="5">
    <source>
        <dbReference type="ARBA" id="ARBA00022490"/>
    </source>
</evidence>
<evidence type="ECO:0000256" key="10">
    <source>
        <dbReference type="PROSITE-ProRule" id="PRU00339"/>
    </source>
</evidence>
<dbReference type="Gene3D" id="1.25.40.10">
    <property type="entry name" value="Tetratricopeptide repeat domain"/>
    <property type="match status" value="4"/>
</dbReference>
<evidence type="ECO:0000256" key="2">
    <source>
        <dbReference type="ARBA" id="ARBA00004496"/>
    </source>
</evidence>
<sequence length="669" mass="74922">MASSNEQVTSLFNQLQTSSQSGQDEQSLQLCDQIIKLEANNKLALKCKVVTLIRLGQYTNALSLIARKFKDDDTLAIEKIYCYYRTNQLQPALELLKEVKQKQQEPDQSLLFLEAQLLYAQDNYKKAIQIYQQLLDNTNKTDHIYDEIQVNLLAAKMGLAFSDKKKSNENDIHNVIVETSQYEVAYNAASLHLACGQLDKARKQLESARKVCHDRLTEADTPQEEIDEELAVIATQLAYTYQQQGRIDDAMEIYQSVIDSGVDDVSVNAIISNNIVAVRQKKDLQDSVKKIKNATTKEADARLKRYQKRVISMNESLLHLYMNKYDACRDLAQRLIQKYPENETLYLVLAAATYQQHKAEAAVEELKKYAEKNPKSLALRFATIQLQLLQSRPAAALQTLESYLSLIDQQKNKKEYYQPAIIALLVWLYEQTGQSDKAMDTLDKASAYWKMDKEFDSTAAPTSIMKQTASFKLQTGRYSEAASDFEELVKADPTDAQAVAGLISAYIEVDPAKAEQYGNALPAIALDHLDIPALERSVPGVKRGYVKKQHDNSTRTIKPKTKKKRKPLLPKQYDESKTADPERWLPARERSTYRAKGKSKKALGKGPQGSFVAGGGIGNTGSANIGGGGSGEKEPSSPDTKTESPKPAATPAKSSQQNKKKKKKGKNKW</sequence>
<comment type="subcellular location">
    <subcellularLocation>
        <location evidence="2 9">Cytoplasm</location>
    </subcellularLocation>
    <subcellularLocation>
        <location evidence="1">Endoplasmic reticulum</location>
    </subcellularLocation>
</comment>
<protein>
    <recommendedName>
        <fullName evidence="4 9">Signal recognition particle subunit SRP72</fullName>
    </recommendedName>
</protein>
<evidence type="ECO:0000256" key="8">
    <source>
        <dbReference type="ARBA" id="ARBA00023274"/>
    </source>
</evidence>
<feature type="compositionally biased region" description="Basic residues" evidence="11">
    <location>
        <begin position="593"/>
        <end position="603"/>
    </location>
</feature>
<dbReference type="Pfam" id="PF13432">
    <property type="entry name" value="TPR_16"/>
    <property type="match status" value="2"/>
</dbReference>
<feature type="compositionally biased region" description="Basic and acidic residues" evidence="11">
    <location>
        <begin position="631"/>
        <end position="644"/>
    </location>
</feature>
<dbReference type="InterPro" id="IPR026270">
    <property type="entry name" value="SRP72"/>
</dbReference>
<feature type="repeat" description="TPR" evidence="10">
    <location>
        <begin position="462"/>
        <end position="495"/>
    </location>
</feature>
<evidence type="ECO:0000259" key="12">
    <source>
        <dbReference type="Pfam" id="PF08492"/>
    </source>
</evidence>
<dbReference type="PANTHER" id="PTHR14094:SF9">
    <property type="entry name" value="SIGNAL RECOGNITION PARTICLE SUBUNIT SRP72"/>
    <property type="match status" value="1"/>
</dbReference>
<feature type="compositionally biased region" description="Gly residues" evidence="11">
    <location>
        <begin position="612"/>
        <end position="630"/>
    </location>
</feature>
<dbReference type="Pfam" id="PF08492">
    <property type="entry name" value="SRP72"/>
    <property type="match status" value="1"/>
</dbReference>
<keyword evidence="5 9" id="KW-0963">Cytoplasm</keyword>
<dbReference type="SUPFAM" id="SSF48452">
    <property type="entry name" value="TPR-like"/>
    <property type="match status" value="2"/>
</dbReference>
<dbReference type="PIRSF" id="PIRSF038922">
    <property type="entry name" value="SRP72"/>
    <property type="match status" value="1"/>
</dbReference>
<dbReference type="InterPro" id="IPR031545">
    <property type="entry name" value="SRP72_TPR-like"/>
</dbReference>
<feature type="region of interest" description="Disordered" evidence="11">
    <location>
        <begin position="542"/>
        <end position="669"/>
    </location>
</feature>
<dbReference type="PANTHER" id="PTHR14094">
    <property type="entry name" value="SIGNAL RECOGNITION PARTICLE 72"/>
    <property type="match status" value="1"/>
</dbReference>
<evidence type="ECO:0000256" key="3">
    <source>
        <dbReference type="ARBA" id="ARBA00007676"/>
    </source>
</evidence>
<keyword evidence="14" id="KW-1185">Reference proteome</keyword>
<name>A0A8H7RUU0_9FUNG</name>
<proteinExistence type="inferred from homology"/>
<evidence type="ECO:0000256" key="4">
    <source>
        <dbReference type="ARBA" id="ARBA00018350"/>
    </source>
</evidence>
<dbReference type="InterPro" id="IPR011990">
    <property type="entry name" value="TPR-like_helical_dom_sf"/>
</dbReference>
<evidence type="ECO:0000313" key="14">
    <source>
        <dbReference type="Proteomes" id="UP000646827"/>
    </source>
</evidence>
<gene>
    <name evidence="13" type="ORF">INT45_002916</name>
</gene>
<feature type="compositionally biased region" description="Basic residues" evidence="11">
    <location>
        <begin position="658"/>
        <end position="669"/>
    </location>
</feature>
<evidence type="ECO:0000256" key="1">
    <source>
        <dbReference type="ARBA" id="ARBA00004240"/>
    </source>
</evidence>
<dbReference type="GO" id="GO:0006614">
    <property type="term" value="P:SRP-dependent cotranslational protein targeting to membrane"/>
    <property type="evidence" value="ECO:0007669"/>
    <property type="project" value="UniProtKB-UniRule"/>
</dbReference>
<comment type="function">
    <text evidence="9">Component of the signal recognition particle (SRP) complex, a ribonucleoprotein complex that mediates the cotranslational targeting of secretory and membrane proteins to the endoplasmic reticulum (ER).</text>
</comment>
<dbReference type="PROSITE" id="PS50005">
    <property type="entry name" value="TPR"/>
    <property type="match status" value="1"/>
</dbReference>
<dbReference type="AlphaFoldDB" id="A0A8H7RUU0"/>
<feature type="domain" description="Signal recognition particle SRP72 subunit RNA-binding" evidence="12">
    <location>
        <begin position="549"/>
        <end position="594"/>
    </location>
</feature>
<feature type="compositionally biased region" description="Basic and acidic residues" evidence="11">
    <location>
        <begin position="572"/>
        <end position="592"/>
    </location>
</feature>
<keyword evidence="6" id="KW-0256">Endoplasmic reticulum</keyword>
<feature type="compositionally biased region" description="Basic residues" evidence="11">
    <location>
        <begin position="557"/>
        <end position="568"/>
    </location>
</feature>
<dbReference type="EMBL" id="JAEPRB010000430">
    <property type="protein sequence ID" value="KAG2216271.1"/>
    <property type="molecule type" value="Genomic_DNA"/>
</dbReference>
<dbReference type="Pfam" id="PF17004">
    <property type="entry name" value="SRP_TPR_like"/>
    <property type="match status" value="1"/>
</dbReference>
<keyword evidence="8 9" id="KW-0687">Ribonucleoprotein</keyword>
<dbReference type="GO" id="GO:0005783">
    <property type="term" value="C:endoplasmic reticulum"/>
    <property type="evidence" value="ECO:0007669"/>
    <property type="project" value="UniProtKB-SubCell"/>
</dbReference>
<reference evidence="13 14" key="1">
    <citation type="submission" date="2020-12" db="EMBL/GenBank/DDBJ databases">
        <title>Metabolic potential, ecology and presence of endohyphal bacteria is reflected in genomic diversity of Mucoromycotina.</title>
        <authorList>
            <person name="Muszewska A."/>
            <person name="Okrasinska A."/>
            <person name="Steczkiewicz K."/>
            <person name="Drgas O."/>
            <person name="Orlowska M."/>
            <person name="Perlinska-Lenart U."/>
            <person name="Aleksandrzak-Piekarczyk T."/>
            <person name="Szatraj K."/>
            <person name="Zielenkiewicz U."/>
            <person name="Pilsyk S."/>
            <person name="Malc E."/>
            <person name="Mieczkowski P."/>
            <person name="Kruszewska J.S."/>
            <person name="Biernat P."/>
            <person name="Pawlowska J."/>
        </authorList>
    </citation>
    <scope>NUCLEOTIDE SEQUENCE [LARGE SCALE GENOMIC DNA]</scope>
    <source>
        <strain evidence="13 14">CBS 142.35</strain>
    </source>
</reference>
<keyword evidence="10" id="KW-0802">TPR repeat</keyword>
<dbReference type="InterPro" id="IPR013699">
    <property type="entry name" value="Signal_recog_part_SRP72_RNA-bd"/>
</dbReference>
<keyword evidence="7 9" id="KW-0733">Signal recognition particle</keyword>
<dbReference type="OrthoDB" id="5421607at2759"/>
<comment type="caution">
    <text evidence="13">The sequence shown here is derived from an EMBL/GenBank/DDBJ whole genome shotgun (WGS) entry which is preliminary data.</text>
</comment>
<evidence type="ECO:0000256" key="9">
    <source>
        <dbReference type="PIRNR" id="PIRNR038922"/>
    </source>
</evidence>
<comment type="similarity">
    <text evidence="3 9">Belongs to the SRP72 family.</text>
</comment>
<accession>A0A8H7RUU0</accession>
<dbReference type="Pfam" id="PF13374">
    <property type="entry name" value="TPR_10"/>
    <property type="match status" value="1"/>
</dbReference>
<dbReference type="GO" id="GO:0008312">
    <property type="term" value="F:7S RNA binding"/>
    <property type="evidence" value="ECO:0007669"/>
    <property type="project" value="InterPro"/>
</dbReference>
<dbReference type="InterPro" id="IPR019734">
    <property type="entry name" value="TPR_rpt"/>
</dbReference>
<dbReference type="Proteomes" id="UP000646827">
    <property type="component" value="Unassembled WGS sequence"/>
</dbReference>
<dbReference type="GO" id="GO:0043022">
    <property type="term" value="F:ribosome binding"/>
    <property type="evidence" value="ECO:0007669"/>
    <property type="project" value="TreeGrafter"/>
</dbReference>
<organism evidence="13 14">
    <name type="scientific">Circinella minor</name>
    <dbReference type="NCBI Taxonomy" id="1195481"/>
    <lineage>
        <taxon>Eukaryota</taxon>
        <taxon>Fungi</taxon>
        <taxon>Fungi incertae sedis</taxon>
        <taxon>Mucoromycota</taxon>
        <taxon>Mucoromycotina</taxon>
        <taxon>Mucoromycetes</taxon>
        <taxon>Mucorales</taxon>
        <taxon>Lichtheimiaceae</taxon>
        <taxon>Circinella</taxon>
    </lineage>
</organism>